<dbReference type="CDD" id="cd06529">
    <property type="entry name" value="S24_LexA-like"/>
    <property type="match status" value="1"/>
</dbReference>
<evidence type="ECO:0000313" key="2">
    <source>
        <dbReference type="EMBL" id="QUY35605.1"/>
    </source>
</evidence>
<dbReference type="InterPro" id="IPR050077">
    <property type="entry name" value="LexA_repressor"/>
</dbReference>
<dbReference type="AlphaFoldDB" id="A0AAX1MEV6"/>
<name>A0AAX1MEV6_ACIJU</name>
<keyword evidence="2" id="KW-0548">Nucleotidyltransferase</keyword>
<dbReference type="SUPFAM" id="SSF51306">
    <property type="entry name" value="LexA/Signal peptidase"/>
    <property type="match status" value="1"/>
</dbReference>
<dbReference type="EC" id="2.7.7.7" evidence="2"/>
<dbReference type="Pfam" id="PF00717">
    <property type="entry name" value="Peptidase_S24"/>
    <property type="match status" value="1"/>
</dbReference>
<dbReference type="NCBIfam" id="NF007621">
    <property type="entry name" value="PRK10276.1"/>
    <property type="match status" value="1"/>
</dbReference>
<dbReference type="RefSeq" id="WP_039047553.1">
    <property type="nucleotide sequence ID" value="NZ_CP059558.1"/>
</dbReference>
<organism evidence="2 3">
    <name type="scientific">Acinetobacter junii</name>
    <dbReference type="NCBI Taxonomy" id="40215"/>
    <lineage>
        <taxon>Bacteria</taxon>
        <taxon>Pseudomonadati</taxon>
        <taxon>Pseudomonadota</taxon>
        <taxon>Gammaproteobacteria</taxon>
        <taxon>Moraxellales</taxon>
        <taxon>Moraxellaceae</taxon>
        <taxon>Acinetobacter</taxon>
    </lineage>
</organism>
<accession>A0AAX1MEV6</accession>
<dbReference type="PANTHER" id="PTHR33516:SF2">
    <property type="entry name" value="LEXA REPRESSOR-RELATED"/>
    <property type="match status" value="1"/>
</dbReference>
<dbReference type="Gene3D" id="2.10.109.10">
    <property type="entry name" value="Umud Fragment, subunit A"/>
    <property type="match status" value="1"/>
</dbReference>
<keyword evidence="2" id="KW-0808">Transferase</keyword>
<dbReference type="GO" id="GO:0003887">
    <property type="term" value="F:DNA-directed DNA polymerase activity"/>
    <property type="evidence" value="ECO:0007669"/>
    <property type="project" value="UniProtKB-EC"/>
</dbReference>
<dbReference type="PANTHER" id="PTHR33516">
    <property type="entry name" value="LEXA REPRESSOR"/>
    <property type="match status" value="1"/>
</dbReference>
<feature type="domain" description="Peptidase S24/S26A/S26B/S26C" evidence="1">
    <location>
        <begin position="66"/>
        <end position="197"/>
    </location>
</feature>
<dbReference type="InterPro" id="IPR039418">
    <property type="entry name" value="LexA-like"/>
</dbReference>
<reference evidence="2" key="1">
    <citation type="submission" date="2020-07" db="EMBL/GenBank/DDBJ databases">
        <title>Acinetobacter junii strain YR7 chromosome and plasmid pNDM-YR7.</title>
        <authorList>
            <person name="Tang B."/>
        </authorList>
    </citation>
    <scope>NUCLEOTIDE SEQUENCE</scope>
    <source>
        <strain evidence="2">YR7</strain>
    </source>
</reference>
<dbReference type="InterPro" id="IPR015927">
    <property type="entry name" value="Peptidase_S24_S26A/B/C"/>
</dbReference>
<dbReference type="EMBL" id="CP059558">
    <property type="protein sequence ID" value="QUY35605.1"/>
    <property type="molecule type" value="Genomic_DNA"/>
</dbReference>
<proteinExistence type="predicted"/>
<gene>
    <name evidence="2" type="primary">umuD</name>
    <name evidence="2" type="ORF">H2677_09975</name>
</gene>
<evidence type="ECO:0000313" key="3">
    <source>
        <dbReference type="Proteomes" id="UP000679388"/>
    </source>
</evidence>
<evidence type="ECO:0000259" key="1">
    <source>
        <dbReference type="Pfam" id="PF00717"/>
    </source>
</evidence>
<protein>
    <submittedName>
        <fullName evidence="2">Translesion error-prone DNA polymerase V autoproteolytic subunit</fullName>
        <ecNumber evidence="2">2.7.7.7</ecNumber>
    </submittedName>
</protein>
<dbReference type="InterPro" id="IPR036286">
    <property type="entry name" value="LexA/Signal_pep-like_sf"/>
</dbReference>
<dbReference type="GeneID" id="70092845"/>
<sequence length="208" mass="23118">MSKKLPIYFSDGAWSSLQTLMGPEGKPSTTINSLLEQISMQTDLIDKLGLTPILPKSKSSIPMALERIPAGPAFATKDDLETTVDLNEYLIHNPISSFIARVDSESMLGAGLEINDPIIIDRSIEAAHQDIVVALIDNKDSTIKRLMITAKMSKSEIKEIFGDEDYPLPKVWLKAENPAFQHIIPDDSQTVVIWGVVTFNLKRMCYRS</sequence>
<dbReference type="Proteomes" id="UP000679388">
    <property type="component" value="Chromosome"/>
</dbReference>